<dbReference type="InterPro" id="IPR026444">
    <property type="entry name" value="Secre_tail"/>
</dbReference>
<dbReference type="InterPro" id="IPR013783">
    <property type="entry name" value="Ig-like_fold"/>
</dbReference>
<dbReference type="SMART" id="SM00560">
    <property type="entry name" value="LamGL"/>
    <property type="match status" value="1"/>
</dbReference>
<dbReference type="Pfam" id="PF00629">
    <property type="entry name" value="MAM"/>
    <property type="match status" value="1"/>
</dbReference>
<dbReference type="NCBIfam" id="TIGR04183">
    <property type="entry name" value="Por_Secre_tail"/>
    <property type="match status" value="1"/>
</dbReference>
<evidence type="ECO:0000313" key="10">
    <source>
        <dbReference type="EMBL" id="MFC4689861.1"/>
    </source>
</evidence>
<evidence type="ECO:0000259" key="9">
    <source>
        <dbReference type="PROSITE" id="PS50060"/>
    </source>
</evidence>
<comment type="caution">
    <text evidence="10">The sequence shown here is derived from an EMBL/GenBank/DDBJ whole genome shotgun (WGS) entry which is preliminary data.</text>
</comment>
<evidence type="ECO:0000256" key="8">
    <source>
        <dbReference type="SAM" id="MobiDB-lite"/>
    </source>
</evidence>
<name>A0ABV9L6W5_9FLAO</name>
<dbReference type="Pfam" id="PF26628">
    <property type="entry name" value="DUF8202"/>
    <property type="match status" value="1"/>
</dbReference>
<reference evidence="11" key="1">
    <citation type="journal article" date="2019" name="Int. J. Syst. Evol. Microbiol.">
        <title>The Global Catalogue of Microorganisms (GCM) 10K type strain sequencing project: providing services to taxonomists for standard genome sequencing and annotation.</title>
        <authorList>
            <consortium name="The Broad Institute Genomics Platform"/>
            <consortium name="The Broad Institute Genome Sequencing Center for Infectious Disease"/>
            <person name="Wu L."/>
            <person name="Ma J."/>
        </authorList>
    </citation>
    <scope>NUCLEOTIDE SEQUENCE [LARGE SCALE GENOMIC DNA]</scope>
    <source>
        <strain evidence="11">CGMCC 4.7427</strain>
    </source>
</reference>
<dbReference type="NCBIfam" id="NF012200">
    <property type="entry name" value="choice_anch_D"/>
    <property type="match status" value="3"/>
</dbReference>
<organism evidence="10 11">
    <name type="scientific">Dokdonia genika</name>
    <dbReference type="NCBI Taxonomy" id="308113"/>
    <lineage>
        <taxon>Bacteria</taxon>
        <taxon>Pseudomonadati</taxon>
        <taxon>Bacteroidota</taxon>
        <taxon>Flavobacteriia</taxon>
        <taxon>Flavobacteriales</taxon>
        <taxon>Flavobacteriaceae</taxon>
        <taxon>Dokdonia</taxon>
    </lineage>
</organism>
<dbReference type="Gene3D" id="2.60.120.200">
    <property type="match status" value="2"/>
</dbReference>
<evidence type="ECO:0000256" key="1">
    <source>
        <dbReference type="ARBA" id="ARBA00004138"/>
    </source>
</evidence>
<feature type="domain" description="MAM" evidence="9">
    <location>
        <begin position="47"/>
        <end position="216"/>
    </location>
</feature>
<keyword evidence="7" id="KW-0966">Cell projection</keyword>
<evidence type="ECO:0000256" key="3">
    <source>
        <dbReference type="ARBA" id="ARBA00022490"/>
    </source>
</evidence>
<protein>
    <submittedName>
        <fullName evidence="10">Choice-of-anchor D domain-containing protein</fullName>
    </submittedName>
</protein>
<evidence type="ECO:0000256" key="5">
    <source>
        <dbReference type="ARBA" id="ARBA00023069"/>
    </source>
</evidence>
<dbReference type="PROSITE" id="PS50194">
    <property type="entry name" value="FILAMIN_REPEAT"/>
    <property type="match status" value="1"/>
</dbReference>
<dbReference type="Pfam" id="PF22544">
    <property type="entry name" value="HYDIN_VesB_CFA65-like_Ig"/>
    <property type="match status" value="2"/>
</dbReference>
<dbReference type="InterPro" id="IPR053879">
    <property type="entry name" value="HYDIN_VesB_CFA65-like_Ig"/>
</dbReference>
<dbReference type="SMART" id="SM00137">
    <property type="entry name" value="MAM"/>
    <property type="match status" value="1"/>
</dbReference>
<dbReference type="SUPFAM" id="SSF49899">
    <property type="entry name" value="Concanavalin A-like lectins/glucanases"/>
    <property type="match status" value="2"/>
</dbReference>
<keyword evidence="3" id="KW-0963">Cytoplasm</keyword>
<evidence type="ECO:0000256" key="6">
    <source>
        <dbReference type="ARBA" id="ARBA00023157"/>
    </source>
</evidence>
<dbReference type="RefSeq" id="WP_380032630.1">
    <property type="nucleotide sequence ID" value="NZ_JBHSHB010000008.1"/>
</dbReference>
<dbReference type="InterPro" id="IPR000998">
    <property type="entry name" value="MAM_dom"/>
</dbReference>
<evidence type="ECO:0000256" key="4">
    <source>
        <dbReference type="ARBA" id="ARBA00022729"/>
    </source>
</evidence>
<dbReference type="NCBIfam" id="NF038128">
    <property type="entry name" value="choice_anch_J"/>
    <property type="match status" value="1"/>
</dbReference>
<dbReference type="PROSITE" id="PS50060">
    <property type="entry name" value="MAM_2"/>
    <property type="match status" value="1"/>
</dbReference>
<keyword evidence="6" id="KW-1015">Disulfide bond</keyword>
<dbReference type="EMBL" id="JBHSHB010000008">
    <property type="protein sequence ID" value="MFC4689861.1"/>
    <property type="molecule type" value="Genomic_DNA"/>
</dbReference>
<feature type="region of interest" description="Disordered" evidence="8">
    <location>
        <begin position="2185"/>
        <end position="2219"/>
    </location>
</feature>
<gene>
    <name evidence="10" type="ORF">ACFO5T_05415</name>
</gene>
<evidence type="ECO:0000256" key="2">
    <source>
        <dbReference type="ARBA" id="ARBA00004496"/>
    </source>
</evidence>
<proteinExistence type="predicted"/>
<feature type="compositionally biased region" description="Acidic residues" evidence="8">
    <location>
        <begin position="2188"/>
        <end position="2219"/>
    </location>
</feature>
<keyword evidence="4" id="KW-0732">Signal</keyword>
<accession>A0ABV9L6W5</accession>
<evidence type="ECO:0000256" key="7">
    <source>
        <dbReference type="ARBA" id="ARBA00023273"/>
    </source>
</evidence>
<keyword evidence="11" id="KW-1185">Reference proteome</keyword>
<dbReference type="Gene3D" id="2.60.40.10">
    <property type="entry name" value="Immunoglobulins"/>
    <property type="match status" value="3"/>
</dbReference>
<dbReference type="Proteomes" id="UP001595878">
    <property type="component" value="Unassembled WGS sequence"/>
</dbReference>
<dbReference type="CDD" id="cd06263">
    <property type="entry name" value="MAM"/>
    <property type="match status" value="1"/>
</dbReference>
<dbReference type="InterPro" id="IPR006558">
    <property type="entry name" value="LamG-like"/>
</dbReference>
<dbReference type="InterPro" id="IPR017868">
    <property type="entry name" value="Filamin/ABP280_repeat-like"/>
</dbReference>
<comment type="subcellular location">
    <subcellularLocation>
        <location evidence="1">Cell projection</location>
        <location evidence="1">Cilium</location>
    </subcellularLocation>
    <subcellularLocation>
        <location evidence="2">Cytoplasm</location>
    </subcellularLocation>
</comment>
<dbReference type="SUPFAM" id="SSF81296">
    <property type="entry name" value="E set domains"/>
    <property type="match status" value="1"/>
</dbReference>
<evidence type="ECO:0000313" key="11">
    <source>
        <dbReference type="Proteomes" id="UP001595878"/>
    </source>
</evidence>
<dbReference type="Pfam" id="PF13385">
    <property type="entry name" value="Laminin_G_3"/>
    <property type="match status" value="1"/>
</dbReference>
<keyword evidence="5" id="KW-0969">Cilium</keyword>
<dbReference type="InterPro" id="IPR014756">
    <property type="entry name" value="Ig_E-set"/>
</dbReference>
<sequence>MKKNTPSMLFCTFVLMVIFSIQPLFAISIADEENFFACTGPVVGMGYQESFESGLGQWSQDISDGGDWTLSTNGTPSPNTGPNFASQGNRYYYTEASVGENPGPNTNTRLISPCFDLAGEADAFFAMDYHMYGANQGTLTIDISTDSGTNWTTLFTTSGQSQVNSDDFWSTATVDLSSYTNTTFNLRISGTTGGGYRSDMAIDNIRVKRTSNYCTPYAIRNPSTITRVAINTIDNNTPIQNNGYSDFSYLTTDLEQGSTYPLTVQVNTNGNFAFSTRAWIDWNQDGDFNDAGEEYNTGTAVNVTNGATSNSPLGITVPAGANLGYTVMRVQSKWDGTAGQPSPCLANDSYYGETEDYGINVTSSVPMPEIAISGQGIVIPDGDTTPAINDDTDYGTITAGTTLNHTFTITNSGTAVLNLSGWTLGGANPGEFTITTPPPATVTAGASATFVITYNPTLGGTHDATFTVTNNDSNENPYNFNITGISIGPEPEIAIDGLGNQVTDGSTTPSVSNATDFGTSLIGNSKVSTFNINNIGSANLLLTGASPYVQITGSGYFSISQIPANNIIPGGGSTTFEITYTPILPGVHTATVSIANNDSDENPFNFTITGQGVITTSPEIDISGNGVTIVDGDTTPSTADNTDYGNTFIGSSTTRDFLITNSGTSDLVLNGTPLVQITGAGSGNFSVSALPNSVIPAGGTTSFQITYFPGAVGSDNPTITVRSNDTNEGIYTFELLATSSIDPTPQYTIYHEAFDSSNGGWTVTNPGGQTVWAYGMNPDEPASEGNFWYTDNYNNYAPNSNTYVTSPIIDCSGYIDLRLQIDVRYNLDNDPDDAMNIEYSPDGGTNWVILGTVAELAEKRWYTETDADGLGNNIDGWSGINYDGNNINKSDFSKSFIELPATLYDNNQVRVRVRFASDGDTSVDDGANFDNIIISGNPIVIPPNPPLGPGDVTGNLKLWLKSDYGIAATSGAATQTWSDQASDNDALLTHENAPIYYDTFDENINHNPVIKFTEADRTQLKGKGGLYSREYWVVMQQEGTIDGTTASAYEGIIGGRAGDTQFSEDGSGFWTGKISVRFNGSDNMLSHMVGTTPQTVSATTTESYGRAYSSPTDSYTDEVIIVNIKANNLGNVTEIYKNGIQVDNVTARSSNSNEILPYDDFINSTYSLGVSRAGLNRTDISTWMNGKITEVISFSSPNSDYDQRRIQSYLALKNGVTLHSTNSTAQTREGDENYVDSDGSIIWDTAIHTGYTYDIAGIGRDDDATLNQKQSTSSNPGAMITMGLTDIYDTNSDNITGNANTFTDKNFLIWGNNNESLAAAAPISVDMSNGIAGLSTLVDFTAIRRTWKVVETGSVGEVKISIPEVSLTATITPPGSFLMFISDTPSFSPTSEYRIMNVIGDNLETTYDFDGTKYITFGYAPEYYYERSITFDGVRDYMDADDVADLTGPFTISAWVKRGPNSGNREIISKSNTSLTEGYSLGLDGAFIPRILWEDTGGTTRVHNASTALPQDEWHHIAVIYNGTRVTFYIDGVEDTGRNLPSPVASNQHFLIAATDHASPSNFFDGTIDEVRIWNDDLTQQQLQFIMNQEIERFTDASVVGKIIPQNISKNEVATIPWSNLELYLPMNRYTFTNVKDESDNNHVAAIKNLETVDFQTAPLPYVSETNGDWTNSNTWENGSTQQIPGAVSIVDSNETIDWNIVQTLHNVTTNENNTVLGLDVITNELSIENDSKIEVSHYLKLDGLMDLVGESQLIQTENSDIDLASSGRLEKDQQGTSDTYSYNVWSSPVGLVNTSTINQGHSISTIMNDGTDPNNPATMTFGTGYNGAPTSPVTISDFWLFAYRNNLANTYSAWEHIGNAGNLVAGDGYTMKGPGTGAVPDPQNYTFIGKPNNGTTAQPINKTINAGNQYLVGNPFPSAIDANTFINDNPHLTGTLLFWEHWGGGSHYLSDYQAGYALYTLSGGTPAVSHPAVSQTGSGTKTPTRFIAVGQGFFVEAVSTGTTTFNNRQRAFAKESTSSTFFFNSDQEEDTDDSNIEDAVVQEEDLREKFRIGFDSPSQFHRQLLMTIDENTTFDYDRAYDGVITSNPTEDMTWMLEDEMAIILGVPAIENDRQFPVRVTLPIDGEISIGLDDLENVNTDNVSVYVLDELLGTTTEITNLQDKYTITLSAGTYEDRFYIVFQRAESEDQDEEETTDEEEQDQTEEETTDDEEVAQDTDVEEEVVIEDTFESDSISVYFNTDSQAIIIDKSQDYEIKSLQLFNILGQLIKDWTPDNEATHIELPVLDVAPGAYILNIEKPQTMETQKLIIH</sequence>
<dbReference type="InterPro" id="IPR045474">
    <property type="entry name" value="GEVED"/>
</dbReference>
<dbReference type="InterPro" id="IPR058515">
    <property type="entry name" value="DUF8202"/>
</dbReference>
<dbReference type="InterPro" id="IPR013320">
    <property type="entry name" value="ConA-like_dom_sf"/>
</dbReference>
<dbReference type="Pfam" id="PF20009">
    <property type="entry name" value="GEVED"/>
    <property type="match status" value="1"/>
</dbReference>